<evidence type="ECO:0000256" key="3">
    <source>
        <dbReference type="ARBA" id="ARBA00023043"/>
    </source>
</evidence>
<dbReference type="InterPro" id="IPR002110">
    <property type="entry name" value="Ankyrin_rpt"/>
</dbReference>
<dbReference type="EMBL" id="AWUE01016889">
    <property type="protein sequence ID" value="OMO89189.1"/>
    <property type="molecule type" value="Genomic_DNA"/>
</dbReference>
<feature type="non-terminal residue" evidence="6">
    <location>
        <position position="1"/>
    </location>
</feature>
<name>A0A1R3J2Y2_9ROSI</name>
<evidence type="ECO:0000256" key="1">
    <source>
        <dbReference type="ARBA" id="ARBA00005949"/>
    </source>
</evidence>
<dbReference type="Pfam" id="PF12796">
    <property type="entry name" value="Ank_2"/>
    <property type="match status" value="1"/>
</dbReference>
<dbReference type="PROSITE" id="PS50088">
    <property type="entry name" value="ANK_REPEAT"/>
    <property type="match status" value="1"/>
</dbReference>
<dbReference type="InterPro" id="IPR051573">
    <property type="entry name" value="Ankyrin-SOCS_box_domain"/>
</dbReference>
<reference evidence="7" key="1">
    <citation type="submission" date="2013-09" db="EMBL/GenBank/DDBJ databases">
        <title>Corchorus olitorius genome sequencing.</title>
        <authorList>
            <person name="Alam M."/>
            <person name="Haque M.S."/>
            <person name="Islam M.S."/>
            <person name="Emdad E.M."/>
            <person name="Islam M.M."/>
            <person name="Ahmed B."/>
            <person name="Halim A."/>
            <person name="Hossen Q.M.M."/>
            <person name="Hossain M.Z."/>
            <person name="Ahmed R."/>
            <person name="Khan M.M."/>
            <person name="Islam R."/>
            <person name="Rashid M.M."/>
            <person name="Khan S.A."/>
            <person name="Rahman M.S."/>
            <person name="Alam M."/>
            <person name="Yahiya A.S."/>
            <person name="Khan M.S."/>
            <person name="Azam M.S."/>
            <person name="Haque T."/>
            <person name="Lashkar M.Z.H."/>
            <person name="Akhand A.I."/>
            <person name="Morshed G."/>
            <person name="Roy S."/>
            <person name="Uddin K.S."/>
            <person name="Rabeya T."/>
            <person name="Hossain A.S."/>
            <person name="Chowdhury A."/>
            <person name="Snigdha A.R."/>
            <person name="Mortoza M.S."/>
            <person name="Matin S.A."/>
            <person name="Hoque S.M.E."/>
            <person name="Islam M.K."/>
            <person name="Roy D.K."/>
            <person name="Haider R."/>
            <person name="Moosa M.M."/>
            <person name="Elias S.M."/>
            <person name="Hasan A.M."/>
            <person name="Jahan S."/>
            <person name="Shafiuddin M."/>
            <person name="Mahmood N."/>
            <person name="Shommy N.S."/>
        </authorList>
    </citation>
    <scope>NUCLEOTIDE SEQUENCE [LARGE SCALE GENOMIC DNA]</scope>
    <source>
        <strain evidence="7">cv. O-4</strain>
    </source>
</reference>
<dbReference type="SUPFAM" id="SSF48403">
    <property type="entry name" value="Ankyrin repeat"/>
    <property type="match status" value="1"/>
</dbReference>
<dbReference type="PANTHER" id="PTHR24136">
    <property type="entry name" value="SOWAH (DROSOPHILA) HOMOLOG"/>
    <property type="match status" value="1"/>
</dbReference>
<evidence type="ECO:0000256" key="5">
    <source>
        <dbReference type="SAM" id="MobiDB-lite"/>
    </source>
</evidence>
<dbReference type="OrthoDB" id="673776at2759"/>
<dbReference type="GO" id="GO:0016567">
    <property type="term" value="P:protein ubiquitination"/>
    <property type="evidence" value="ECO:0007669"/>
    <property type="project" value="TreeGrafter"/>
</dbReference>
<comment type="similarity">
    <text evidence="1">Belongs to the ankyrin SOCS box (ASB) family.</text>
</comment>
<feature type="compositionally biased region" description="Basic and acidic residues" evidence="5">
    <location>
        <begin position="8"/>
        <end position="21"/>
    </location>
</feature>
<protein>
    <submittedName>
        <fullName evidence="6">Uncharacterized protein</fullName>
    </submittedName>
</protein>
<dbReference type="AlphaFoldDB" id="A0A1R3J2Y2"/>
<keyword evidence="3 4" id="KW-0040">ANK repeat</keyword>
<organism evidence="6 7">
    <name type="scientific">Corchorus olitorius</name>
    <dbReference type="NCBI Taxonomy" id="93759"/>
    <lineage>
        <taxon>Eukaryota</taxon>
        <taxon>Viridiplantae</taxon>
        <taxon>Streptophyta</taxon>
        <taxon>Embryophyta</taxon>
        <taxon>Tracheophyta</taxon>
        <taxon>Spermatophyta</taxon>
        <taxon>Magnoliopsida</taxon>
        <taxon>eudicotyledons</taxon>
        <taxon>Gunneridae</taxon>
        <taxon>Pentapetalae</taxon>
        <taxon>rosids</taxon>
        <taxon>malvids</taxon>
        <taxon>Malvales</taxon>
        <taxon>Malvaceae</taxon>
        <taxon>Grewioideae</taxon>
        <taxon>Apeibeae</taxon>
        <taxon>Corchorus</taxon>
    </lineage>
</organism>
<feature type="non-terminal residue" evidence="6">
    <location>
        <position position="659"/>
    </location>
</feature>
<comment type="caution">
    <text evidence="6">The sequence shown here is derived from an EMBL/GenBank/DDBJ whole genome shotgun (WGS) entry which is preliminary data.</text>
</comment>
<evidence type="ECO:0000313" key="7">
    <source>
        <dbReference type="Proteomes" id="UP000187203"/>
    </source>
</evidence>
<evidence type="ECO:0000256" key="2">
    <source>
        <dbReference type="ARBA" id="ARBA00022737"/>
    </source>
</evidence>
<keyword evidence="2" id="KW-0677">Repeat</keyword>
<feature type="repeat" description="ANK" evidence="4">
    <location>
        <begin position="116"/>
        <end position="148"/>
    </location>
</feature>
<dbReference type="STRING" id="93759.A0A1R3J2Y2"/>
<dbReference type="Proteomes" id="UP000187203">
    <property type="component" value="Unassembled WGS sequence"/>
</dbReference>
<dbReference type="Gene3D" id="1.25.40.20">
    <property type="entry name" value="Ankyrin repeat-containing domain"/>
    <property type="match status" value="1"/>
</dbReference>
<feature type="region of interest" description="Disordered" evidence="5">
    <location>
        <begin position="1"/>
        <end position="21"/>
    </location>
</feature>
<dbReference type="SMART" id="SM00248">
    <property type="entry name" value="ANK"/>
    <property type="match status" value="1"/>
</dbReference>
<proteinExistence type="inferred from homology"/>
<sequence length="659" mass="74853">NLQQEIQKIPDAHPFEEERKAGTRAARAYRIGYNMGSKSNDSEPSDLELQLQDILREDNKNKFLLVLKDKYEAGSLTRDVARWVCAEGATKCAQALLEEETGLTFDIHDTIYDEHKNWTPLHSASEAGHLPFVSLLLHHGAQPNIRSRSSKRYFNKKLPLNCVLSGIKAHAFFKSHDWSPAKHIFRVIIILCLPQMREKLEALTLLVERTEEVEKEISGYIIEGKVIELAALLIATPEKVMSPSVFENLCPTGQEGSMTFGDFFMKEVMALESLKLSSMSSRTHPKVERKCKRQHALIMPVFQLLGIFDRVGDSIHTYLKEERQKVSDQNIAKEVASILLGAGYPLKEHDYNLSMFNWSLCHQDSYLRESCEEGCGKLKTPEHGTPDPVEQVKFSQTKYGSLTSSAVDDQNCNYDRPQLTEELKNLCNHEYLKDWNRRKSIFKLIYILCLPELQGGLLKRIRSLALDSEDIEKFSCHCLKEGKLVEFAVLLMMAHERLIGKTAQNGGASLLDNSMGLRGCLTRERTSAIYEEIMSKGTFQNKDVVLICKARKKIMSSAQLLFEVFERAGYRIDRYLQSDTYYGITSNLQVAKDVAFLLKEEGFALSQGDTNLSNMKCFLTKLELEPEQTEKLRLLIERSPVRNVGLPLCSPVHMLALSD</sequence>
<keyword evidence="7" id="KW-1185">Reference proteome</keyword>
<dbReference type="PROSITE" id="PS50297">
    <property type="entry name" value="ANK_REP_REGION"/>
    <property type="match status" value="1"/>
</dbReference>
<accession>A0A1R3J2Y2</accession>
<dbReference type="InterPro" id="IPR036770">
    <property type="entry name" value="Ankyrin_rpt-contain_sf"/>
</dbReference>
<evidence type="ECO:0000313" key="6">
    <source>
        <dbReference type="EMBL" id="OMO89189.1"/>
    </source>
</evidence>
<dbReference type="PANTHER" id="PTHR24136:SF50">
    <property type="match status" value="1"/>
</dbReference>
<evidence type="ECO:0000256" key="4">
    <source>
        <dbReference type="PROSITE-ProRule" id="PRU00023"/>
    </source>
</evidence>
<gene>
    <name evidence="6" type="ORF">COLO4_19868</name>
</gene>
<dbReference type="GO" id="GO:0045732">
    <property type="term" value="P:positive regulation of protein catabolic process"/>
    <property type="evidence" value="ECO:0007669"/>
    <property type="project" value="TreeGrafter"/>
</dbReference>